<organism evidence="3">
    <name type="scientific">Melampsora larici-populina (strain 98AG31 / pathotype 3-4-7)</name>
    <name type="common">Poplar leaf rust fungus</name>
    <dbReference type="NCBI Taxonomy" id="747676"/>
    <lineage>
        <taxon>Eukaryota</taxon>
        <taxon>Fungi</taxon>
        <taxon>Dikarya</taxon>
        <taxon>Basidiomycota</taxon>
        <taxon>Pucciniomycotina</taxon>
        <taxon>Pucciniomycetes</taxon>
        <taxon>Pucciniales</taxon>
        <taxon>Melampsoraceae</taxon>
        <taxon>Melampsora</taxon>
    </lineage>
</organism>
<accession>F4RGC7</accession>
<dbReference type="InParanoid" id="F4RGC7"/>
<dbReference type="AlphaFoldDB" id="F4RGC7"/>
<name>F4RGC7_MELLP</name>
<dbReference type="VEuPathDB" id="FungiDB:MELLADRAFT_123652"/>
<proteinExistence type="predicted"/>
<feature type="signal peptide" evidence="1">
    <location>
        <begin position="1"/>
        <end position="21"/>
    </location>
</feature>
<gene>
    <name evidence="2" type="ORF">MELLADRAFT_123652</name>
</gene>
<evidence type="ECO:0000256" key="1">
    <source>
        <dbReference type="SAM" id="SignalP"/>
    </source>
</evidence>
<evidence type="ECO:0000313" key="3">
    <source>
        <dbReference type="Proteomes" id="UP000001072"/>
    </source>
</evidence>
<dbReference type="RefSeq" id="XP_007408065.1">
    <property type="nucleotide sequence ID" value="XM_007408003.1"/>
</dbReference>
<dbReference type="EMBL" id="GL883100">
    <property type="protein sequence ID" value="EGG08479.1"/>
    <property type="molecule type" value="Genomic_DNA"/>
</dbReference>
<sequence length="140" mass="14979">MLNLQRFVVLALAAMISIARAEFDIQCQNVTTMINATSCQNALDLLKPDEKNGRIVRDESAYQLTCGTCKVDIVTMNHGALNVDAATVQTELTALLAKCPGDGASVLIPHGSDLHTTSDQAAAKLSISYPDVVHKTCSVY</sequence>
<dbReference type="KEGG" id="mlr:MELLADRAFT_123652"/>
<dbReference type="Proteomes" id="UP000001072">
    <property type="component" value="Unassembled WGS sequence"/>
</dbReference>
<keyword evidence="3" id="KW-1185">Reference proteome</keyword>
<feature type="chain" id="PRO_5003315092" evidence="1">
    <location>
        <begin position="22"/>
        <end position="140"/>
    </location>
</feature>
<reference evidence="3" key="1">
    <citation type="journal article" date="2011" name="Proc. Natl. Acad. Sci. U.S.A.">
        <title>Obligate biotrophy features unraveled by the genomic analysis of rust fungi.</title>
        <authorList>
            <person name="Duplessis S."/>
            <person name="Cuomo C.A."/>
            <person name="Lin Y.-C."/>
            <person name="Aerts A."/>
            <person name="Tisserant E."/>
            <person name="Veneault-Fourrey C."/>
            <person name="Joly D.L."/>
            <person name="Hacquard S."/>
            <person name="Amselem J."/>
            <person name="Cantarel B.L."/>
            <person name="Chiu R."/>
            <person name="Coutinho P.M."/>
            <person name="Feau N."/>
            <person name="Field M."/>
            <person name="Frey P."/>
            <person name="Gelhaye E."/>
            <person name="Goldberg J."/>
            <person name="Grabherr M.G."/>
            <person name="Kodira C.D."/>
            <person name="Kohler A."/>
            <person name="Kuees U."/>
            <person name="Lindquist E.A."/>
            <person name="Lucas S.M."/>
            <person name="Mago R."/>
            <person name="Mauceli E."/>
            <person name="Morin E."/>
            <person name="Murat C."/>
            <person name="Pangilinan J.L."/>
            <person name="Park R."/>
            <person name="Pearson M."/>
            <person name="Quesneville H."/>
            <person name="Rouhier N."/>
            <person name="Sakthikumar S."/>
            <person name="Salamov A.A."/>
            <person name="Schmutz J."/>
            <person name="Selles B."/>
            <person name="Shapiro H."/>
            <person name="Tanguay P."/>
            <person name="Tuskan G.A."/>
            <person name="Henrissat B."/>
            <person name="Van de Peer Y."/>
            <person name="Rouze P."/>
            <person name="Ellis J.G."/>
            <person name="Dodds P.N."/>
            <person name="Schein J.E."/>
            <person name="Zhong S."/>
            <person name="Hamelin R.C."/>
            <person name="Grigoriev I.V."/>
            <person name="Szabo L.J."/>
            <person name="Martin F."/>
        </authorList>
    </citation>
    <scope>NUCLEOTIDE SEQUENCE [LARGE SCALE GENOMIC DNA]</scope>
    <source>
        <strain evidence="3">98AG31 / pathotype 3-4-7</strain>
    </source>
</reference>
<evidence type="ECO:0000313" key="2">
    <source>
        <dbReference type="EMBL" id="EGG08479.1"/>
    </source>
</evidence>
<keyword evidence="1" id="KW-0732">Signal</keyword>
<protein>
    <submittedName>
        <fullName evidence="2">Secreted protein</fullName>
    </submittedName>
</protein>
<dbReference type="GeneID" id="18926441"/>
<dbReference type="OrthoDB" id="10344443at2759"/>
<dbReference type="HOGENOM" id="CLU_1835580_0_0_1"/>